<evidence type="ECO:0000259" key="1">
    <source>
        <dbReference type="Pfam" id="PF13472"/>
    </source>
</evidence>
<evidence type="ECO:0000313" key="2">
    <source>
        <dbReference type="EMBL" id="GGD83491.1"/>
    </source>
</evidence>
<dbReference type="Gene3D" id="3.40.50.1110">
    <property type="entry name" value="SGNH hydrolase"/>
    <property type="match status" value="1"/>
</dbReference>
<comment type="caution">
    <text evidence="2">The sequence shown here is derived from an EMBL/GenBank/DDBJ whole genome shotgun (WGS) entry which is preliminary data.</text>
</comment>
<sequence>MAMERYDSKLRLIIGFGDSITAGVHLSPQDTYLYKLGAAFGCDTYNAGVPGQTTADALLRHHEEVLMNKPDLCILQFGMNDHVMEAPNRNKVPGTNFQANLIKMIEEQKTHHISVLLCTIHPIIEGDTDTYYYNRHPQQWYGTKGANQWISEYNQLIRDIAGHYGCMVADVEVYWKLKIASTHRLESFIRTIENAGMDDGVHPTSLGQQLYYECLRETIVNGCGGEGYAARNEE</sequence>
<dbReference type="EMBL" id="BMHP01000003">
    <property type="protein sequence ID" value="GGD83491.1"/>
    <property type="molecule type" value="Genomic_DNA"/>
</dbReference>
<keyword evidence="3" id="KW-1185">Reference proteome</keyword>
<dbReference type="InterPro" id="IPR013830">
    <property type="entry name" value="SGNH_hydro"/>
</dbReference>
<dbReference type="InterPro" id="IPR036514">
    <property type="entry name" value="SGNH_hydro_sf"/>
</dbReference>
<dbReference type="SUPFAM" id="SSF52266">
    <property type="entry name" value="SGNH hydrolase"/>
    <property type="match status" value="1"/>
</dbReference>
<reference evidence="2" key="2">
    <citation type="submission" date="2020-09" db="EMBL/GenBank/DDBJ databases">
        <authorList>
            <person name="Sun Q."/>
            <person name="Zhou Y."/>
        </authorList>
    </citation>
    <scope>NUCLEOTIDE SEQUENCE</scope>
    <source>
        <strain evidence="2">CGMCC 1.15178</strain>
    </source>
</reference>
<protein>
    <recommendedName>
        <fullName evidence="1">SGNH hydrolase-type esterase domain-containing protein</fullName>
    </recommendedName>
</protein>
<dbReference type="GO" id="GO:0004622">
    <property type="term" value="F:phosphatidylcholine lysophospholipase activity"/>
    <property type="evidence" value="ECO:0007669"/>
    <property type="project" value="TreeGrafter"/>
</dbReference>
<dbReference type="PANTHER" id="PTHR30383">
    <property type="entry name" value="THIOESTERASE 1/PROTEASE 1/LYSOPHOSPHOLIPASE L1"/>
    <property type="match status" value="1"/>
</dbReference>
<organism evidence="2 3">
    <name type="scientific">Paenibacillus nasutitermitis</name>
    <dbReference type="NCBI Taxonomy" id="1652958"/>
    <lineage>
        <taxon>Bacteria</taxon>
        <taxon>Bacillati</taxon>
        <taxon>Bacillota</taxon>
        <taxon>Bacilli</taxon>
        <taxon>Bacillales</taxon>
        <taxon>Paenibacillaceae</taxon>
        <taxon>Paenibacillus</taxon>
    </lineage>
</organism>
<name>A0A916Z9X0_9BACL</name>
<accession>A0A916Z9X0</accession>
<dbReference type="AlphaFoldDB" id="A0A916Z9X0"/>
<dbReference type="InterPro" id="IPR051532">
    <property type="entry name" value="Ester_Hydrolysis_Enzymes"/>
</dbReference>
<evidence type="ECO:0000313" key="3">
    <source>
        <dbReference type="Proteomes" id="UP000612456"/>
    </source>
</evidence>
<dbReference type="Pfam" id="PF13472">
    <property type="entry name" value="Lipase_GDSL_2"/>
    <property type="match status" value="1"/>
</dbReference>
<feature type="domain" description="SGNH hydrolase-type esterase" evidence="1">
    <location>
        <begin position="16"/>
        <end position="210"/>
    </location>
</feature>
<proteinExistence type="predicted"/>
<reference evidence="2" key="1">
    <citation type="journal article" date="2014" name="Int. J. Syst. Evol. Microbiol.">
        <title>Complete genome sequence of Corynebacterium casei LMG S-19264T (=DSM 44701T), isolated from a smear-ripened cheese.</title>
        <authorList>
            <consortium name="US DOE Joint Genome Institute (JGI-PGF)"/>
            <person name="Walter F."/>
            <person name="Albersmeier A."/>
            <person name="Kalinowski J."/>
            <person name="Ruckert C."/>
        </authorList>
    </citation>
    <scope>NUCLEOTIDE SEQUENCE</scope>
    <source>
        <strain evidence="2">CGMCC 1.15178</strain>
    </source>
</reference>
<dbReference type="Proteomes" id="UP000612456">
    <property type="component" value="Unassembled WGS sequence"/>
</dbReference>
<dbReference type="PANTHER" id="PTHR30383:SF5">
    <property type="entry name" value="SGNH HYDROLASE-TYPE ESTERASE DOMAIN-CONTAINING PROTEIN"/>
    <property type="match status" value="1"/>
</dbReference>
<gene>
    <name evidence="2" type="ORF">GCM10010911_47070</name>
</gene>